<dbReference type="OrthoDB" id="1820924at2"/>
<proteinExistence type="predicted"/>
<protein>
    <recommendedName>
        <fullName evidence="3">Lipoprotein</fullName>
    </recommendedName>
</protein>
<organism evidence="1 2">
    <name type="scientific">Ruminococcus albus SY3</name>
    <dbReference type="NCBI Taxonomy" id="1341156"/>
    <lineage>
        <taxon>Bacteria</taxon>
        <taxon>Bacillati</taxon>
        <taxon>Bacillota</taxon>
        <taxon>Clostridia</taxon>
        <taxon>Eubacteriales</taxon>
        <taxon>Oscillospiraceae</taxon>
        <taxon>Ruminococcus</taxon>
    </lineage>
</organism>
<keyword evidence="2" id="KW-1185">Reference proteome</keyword>
<reference evidence="1 2" key="1">
    <citation type="submission" date="2013-06" db="EMBL/GenBank/DDBJ databases">
        <title>Rumen cellulosomics: divergent fiber-degrading strategies revealed by comparative genome-wide analysis of six Ruminococcal strains.</title>
        <authorList>
            <person name="Dassa B."/>
            <person name="Borovok I."/>
            <person name="Lamed R."/>
            <person name="Flint H."/>
            <person name="Yeoman C.J."/>
            <person name="White B."/>
            <person name="Bayer E.A."/>
        </authorList>
    </citation>
    <scope>NUCLEOTIDE SEQUENCE [LARGE SCALE GENOMIC DNA]</scope>
    <source>
        <strain evidence="1 2">SY3</strain>
    </source>
</reference>
<dbReference type="RefSeq" id="WP_037284308.1">
    <property type="nucleotide sequence ID" value="NZ_JEOB01000001.1"/>
</dbReference>
<evidence type="ECO:0008006" key="3">
    <source>
        <dbReference type="Google" id="ProtNLM"/>
    </source>
</evidence>
<evidence type="ECO:0000313" key="1">
    <source>
        <dbReference type="EMBL" id="EXM40919.1"/>
    </source>
</evidence>
<dbReference type="EMBL" id="JEOB01000001">
    <property type="protein sequence ID" value="EXM40919.1"/>
    <property type="molecule type" value="Genomic_DNA"/>
</dbReference>
<sequence length="148" mass="16383">MRRTALAAVILSMTMLCGCMEKNISAVNFDKFSKTLLEEGYCAEDSISTTDTEDGTSSVVLTDNGWLAGFYECADEEIAESEFYNECDVAGIEYVKTLGKNGLSAEENTDEGYVLYIKVGKTCLMMKGPEENSSEMKKFAKKLGYYEN</sequence>
<gene>
    <name evidence="1" type="ORF">RASY3_00945</name>
</gene>
<name>A0A011UJU9_RUMAL</name>
<dbReference type="PROSITE" id="PS51257">
    <property type="entry name" value="PROKAR_LIPOPROTEIN"/>
    <property type="match status" value="1"/>
</dbReference>
<dbReference type="AlphaFoldDB" id="A0A011UJU9"/>
<accession>A0A011UJU9</accession>
<evidence type="ECO:0000313" key="2">
    <source>
        <dbReference type="Proteomes" id="UP000021369"/>
    </source>
</evidence>
<comment type="caution">
    <text evidence="1">The sequence shown here is derived from an EMBL/GenBank/DDBJ whole genome shotgun (WGS) entry which is preliminary data.</text>
</comment>
<dbReference type="Proteomes" id="UP000021369">
    <property type="component" value="Unassembled WGS sequence"/>
</dbReference>
<dbReference type="PATRIC" id="fig|1341156.4.peg.723"/>